<evidence type="ECO:0000256" key="1">
    <source>
        <dbReference type="SAM" id="MobiDB-lite"/>
    </source>
</evidence>
<accession>A0A4V6NP80</accession>
<protein>
    <submittedName>
        <fullName evidence="2">Uncharacterized protein</fullName>
    </submittedName>
</protein>
<name>A0A4V6NP80_9FIRM</name>
<dbReference type="Proteomes" id="UP000294919">
    <property type="component" value="Unassembled WGS sequence"/>
</dbReference>
<feature type="region of interest" description="Disordered" evidence="1">
    <location>
        <begin position="61"/>
        <end position="87"/>
    </location>
</feature>
<comment type="caution">
    <text evidence="2">The sequence shown here is derived from an EMBL/GenBank/DDBJ whole genome shotgun (WGS) entry which is preliminary data.</text>
</comment>
<evidence type="ECO:0000313" key="2">
    <source>
        <dbReference type="EMBL" id="TCO69520.1"/>
    </source>
</evidence>
<feature type="compositionally biased region" description="Pro residues" evidence="1">
    <location>
        <begin position="69"/>
        <end position="78"/>
    </location>
</feature>
<organism evidence="2 3">
    <name type="scientific">Marinisporobacter balticus</name>
    <dbReference type="NCBI Taxonomy" id="2018667"/>
    <lineage>
        <taxon>Bacteria</taxon>
        <taxon>Bacillati</taxon>
        <taxon>Bacillota</taxon>
        <taxon>Clostridia</taxon>
        <taxon>Peptostreptococcales</taxon>
        <taxon>Thermotaleaceae</taxon>
        <taxon>Marinisporobacter</taxon>
    </lineage>
</organism>
<reference evidence="2 3" key="1">
    <citation type="submission" date="2019-03" db="EMBL/GenBank/DDBJ databases">
        <title>Genomic Encyclopedia of Type Strains, Phase IV (KMG-IV): sequencing the most valuable type-strain genomes for metagenomic binning, comparative biology and taxonomic classification.</title>
        <authorList>
            <person name="Goeker M."/>
        </authorList>
    </citation>
    <scope>NUCLEOTIDE SEQUENCE [LARGE SCALE GENOMIC DNA]</scope>
    <source>
        <strain evidence="2 3">DSM 102940</strain>
    </source>
</reference>
<dbReference type="AlphaFoldDB" id="A0A4V6NP80"/>
<sequence length="132" mass="14659">MRLTLKKGLCDKDYKLKDGIGLDPFKIAVNALGEYEDKNEEEAKKAIIGCGSRDNSNLEVLRNKGIGTNPPPNTPSPGAPGSRKSGMTIKVSVTDTKPFEQILDIIGQIMQDERIDKNIKQEYKNKITEIIR</sequence>
<dbReference type="EMBL" id="SLWV01000031">
    <property type="protein sequence ID" value="TCO69520.1"/>
    <property type="molecule type" value="Genomic_DNA"/>
</dbReference>
<keyword evidence="3" id="KW-1185">Reference proteome</keyword>
<proteinExistence type="predicted"/>
<evidence type="ECO:0000313" key="3">
    <source>
        <dbReference type="Proteomes" id="UP000294919"/>
    </source>
</evidence>
<gene>
    <name evidence="2" type="ORF">EV214_13144</name>
</gene>
<dbReference type="RefSeq" id="WP_132247527.1">
    <property type="nucleotide sequence ID" value="NZ_SLWV01000031.1"/>
</dbReference>